<reference evidence="2" key="1">
    <citation type="submission" date="2024-06" db="EMBL/GenBank/DDBJ databases">
        <authorList>
            <person name="Fan A."/>
            <person name="Zhang F.Y."/>
            <person name="Zhang L."/>
        </authorList>
    </citation>
    <scope>NUCLEOTIDE SEQUENCE</scope>
    <source>
        <strain evidence="2">Y61</strain>
    </source>
</reference>
<feature type="transmembrane region" description="Helical" evidence="1">
    <location>
        <begin position="21"/>
        <end position="44"/>
    </location>
</feature>
<organism evidence="2">
    <name type="scientific">Sporolactobacillus sp. Y61</name>
    <dbReference type="NCBI Taxonomy" id="3160863"/>
    <lineage>
        <taxon>Bacteria</taxon>
        <taxon>Bacillati</taxon>
        <taxon>Bacillota</taxon>
        <taxon>Bacilli</taxon>
        <taxon>Bacillales</taxon>
        <taxon>Sporolactobacillaceae</taxon>
        <taxon>Sporolactobacillus</taxon>
    </lineage>
</organism>
<dbReference type="EMBL" id="CP159510">
    <property type="protein sequence ID" value="XCJ18241.1"/>
    <property type="molecule type" value="Genomic_DNA"/>
</dbReference>
<name>A0AAU8IJG4_9BACL</name>
<keyword evidence="1" id="KW-0812">Transmembrane</keyword>
<protein>
    <submittedName>
        <fullName evidence="2">Uncharacterized protein</fullName>
    </submittedName>
</protein>
<sequence length="54" mass="6201">MELRGFGKKKKRTWYSARPFAARDFLAMGFSAALLIVSLALTLIRGSRYYNPFI</sequence>
<gene>
    <name evidence="2" type="ORF">ABNN70_07335</name>
</gene>
<evidence type="ECO:0000256" key="1">
    <source>
        <dbReference type="SAM" id="Phobius"/>
    </source>
</evidence>
<evidence type="ECO:0000313" key="2">
    <source>
        <dbReference type="EMBL" id="XCJ18241.1"/>
    </source>
</evidence>
<keyword evidence="1" id="KW-0472">Membrane</keyword>
<dbReference type="AlphaFoldDB" id="A0AAU8IJG4"/>
<keyword evidence="1" id="KW-1133">Transmembrane helix</keyword>
<dbReference type="RefSeq" id="WP_353949305.1">
    <property type="nucleotide sequence ID" value="NZ_CP159510.1"/>
</dbReference>
<proteinExistence type="predicted"/>
<accession>A0AAU8IJG4</accession>